<keyword evidence="4" id="KW-0808">Transferase</keyword>
<dbReference type="PANTHER" id="PTHR11986">
    <property type="entry name" value="AMINOTRANSFERASE CLASS III"/>
    <property type="match status" value="1"/>
</dbReference>
<evidence type="ECO:0000256" key="2">
    <source>
        <dbReference type="ARBA" id="ARBA00022576"/>
    </source>
</evidence>
<dbReference type="Gene3D" id="3.90.1150.10">
    <property type="entry name" value="Aspartate Aminotransferase, domain 1"/>
    <property type="match status" value="1"/>
</dbReference>
<feature type="non-terminal residue" evidence="4">
    <location>
        <position position="217"/>
    </location>
</feature>
<evidence type="ECO:0000313" key="4">
    <source>
        <dbReference type="EMBL" id="MBA4724190.1"/>
    </source>
</evidence>
<organism evidence="4 5">
    <name type="scientific">SAR86 cluster bacterium</name>
    <dbReference type="NCBI Taxonomy" id="2030880"/>
    <lineage>
        <taxon>Bacteria</taxon>
        <taxon>Pseudomonadati</taxon>
        <taxon>Pseudomonadota</taxon>
        <taxon>Gammaproteobacteria</taxon>
        <taxon>SAR86 cluster</taxon>
    </lineage>
</organism>
<dbReference type="InterPro" id="IPR050103">
    <property type="entry name" value="Class-III_PLP-dep_AT"/>
</dbReference>
<gene>
    <name evidence="4" type="ORF">H2021_03120</name>
</gene>
<keyword evidence="2 4" id="KW-0032">Aminotransferase</keyword>
<dbReference type="GO" id="GO:0042802">
    <property type="term" value="F:identical protein binding"/>
    <property type="evidence" value="ECO:0007669"/>
    <property type="project" value="TreeGrafter"/>
</dbReference>
<dbReference type="Gene3D" id="3.40.640.10">
    <property type="entry name" value="Type I PLP-dependent aspartate aminotransferase-like (Major domain)"/>
    <property type="match status" value="1"/>
</dbReference>
<evidence type="ECO:0000313" key="5">
    <source>
        <dbReference type="Proteomes" id="UP000585327"/>
    </source>
</evidence>
<accession>A0A838YKV6</accession>
<comment type="caution">
    <text evidence="4">The sequence shown here is derived from an EMBL/GenBank/DDBJ whole genome shotgun (WGS) entry which is preliminary data.</text>
</comment>
<dbReference type="Pfam" id="PF00202">
    <property type="entry name" value="Aminotran_3"/>
    <property type="match status" value="1"/>
</dbReference>
<dbReference type="PANTHER" id="PTHR11986:SF113">
    <property type="entry name" value="SUCCINYLORNITHINE TRANSAMINASE"/>
    <property type="match status" value="1"/>
</dbReference>
<protein>
    <submittedName>
        <fullName evidence="4">Aminotransferase class III-fold pyridoxal phosphate-dependent enzyme</fullName>
    </submittedName>
</protein>
<dbReference type="InterPro" id="IPR015424">
    <property type="entry name" value="PyrdxlP-dep_Trfase"/>
</dbReference>
<dbReference type="Proteomes" id="UP000585327">
    <property type="component" value="Unassembled WGS sequence"/>
</dbReference>
<name>A0A838YKV6_9GAMM</name>
<evidence type="ECO:0000256" key="3">
    <source>
        <dbReference type="ARBA" id="ARBA00022898"/>
    </source>
</evidence>
<dbReference type="EMBL" id="JACETM010000028">
    <property type="protein sequence ID" value="MBA4724190.1"/>
    <property type="molecule type" value="Genomic_DNA"/>
</dbReference>
<dbReference type="SUPFAM" id="SSF53383">
    <property type="entry name" value="PLP-dependent transferases"/>
    <property type="match status" value="1"/>
</dbReference>
<dbReference type="InterPro" id="IPR005814">
    <property type="entry name" value="Aminotrans_3"/>
</dbReference>
<comment type="cofactor">
    <cofactor evidence="1">
        <name>pyridoxal 5'-phosphate</name>
        <dbReference type="ChEBI" id="CHEBI:597326"/>
    </cofactor>
</comment>
<evidence type="ECO:0000256" key="1">
    <source>
        <dbReference type="ARBA" id="ARBA00001933"/>
    </source>
</evidence>
<reference evidence="4 5" key="1">
    <citation type="submission" date="2020-06" db="EMBL/GenBank/DDBJ databases">
        <title>Dysbiosis in marine aquaculture revealed through microbiome analysis: reverse ecology for environmental sustainability.</title>
        <authorList>
            <person name="Haro-Moreno J.M."/>
            <person name="Coutinho F.H."/>
            <person name="Zaragoza-Solas A."/>
            <person name="Picazo A."/>
            <person name="Almagro-Moreno S."/>
            <person name="Lopez-Perez M."/>
        </authorList>
    </citation>
    <scope>NUCLEOTIDE SEQUENCE [LARGE SCALE GENOMIC DNA]</scope>
    <source>
        <strain evidence="4">MCMED-G42</strain>
    </source>
</reference>
<dbReference type="GO" id="GO:0030170">
    <property type="term" value="F:pyridoxal phosphate binding"/>
    <property type="evidence" value="ECO:0007669"/>
    <property type="project" value="InterPro"/>
</dbReference>
<sequence length="217" mass="24399">MMSMSKDYINYIMPFYSPADFVVKKAKGSYVWDTNNKKYIDLTAGIAVTSLGHSNKELIKVAHSQSKDVWHLSNLYINEPTTRLAKKLCNKTFGDKVFFSNSGGEAIEAAIKTARKYSTQKFNTKKNEIISFSTSFHGRTLMGITLSHSKHLNDGFGPLPRGIKNHEFNNPNGLDKVFSEKTSAVILELVQWQSGITKADKNFIKQILKQAKKNDAL</sequence>
<proteinExistence type="predicted"/>
<dbReference type="InterPro" id="IPR015421">
    <property type="entry name" value="PyrdxlP-dep_Trfase_major"/>
</dbReference>
<dbReference type="InterPro" id="IPR015422">
    <property type="entry name" value="PyrdxlP-dep_Trfase_small"/>
</dbReference>
<dbReference type="GO" id="GO:0008483">
    <property type="term" value="F:transaminase activity"/>
    <property type="evidence" value="ECO:0007669"/>
    <property type="project" value="UniProtKB-KW"/>
</dbReference>
<keyword evidence="3" id="KW-0663">Pyridoxal phosphate</keyword>
<dbReference type="AlphaFoldDB" id="A0A838YKV6"/>